<dbReference type="Proteomes" id="UP000199337">
    <property type="component" value="Unassembled WGS sequence"/>
</dbReference>
<proteinExistence type="predicted"/>
<dbReference type="InterPro" id="IPR009651">
    <property type="entry name" value="Met_g_lyase_put"/>
</dbReference>
<dbReference type="STRING" id="341036.SAMN05660649_01717"/>
<keyword evidence="2" id="KW-1185">Reference proteome</keyword>
<dbReference type="PANTHER" id="PTHR46658">
    <property type="entry name" value="CYS OR MET METABOLISM PYRIDOXAL-PHOSPHATE-DEPENDENT ENZYME"/>
    <property type="match status" value="1"/>
</dbReference>
<dbReference type="RefSeq" id="WP_092470650.1">
    <property type="nucleotide sequence ID" value="NZ_FOOX01000005.1"/>
</dbReference>
<evidence type="ECO:0000313" key="2">
    <source>
        <dbReference type="Proteomes" id="UP000199337"/>
    </source>
</evidence>
<keyword evidence="1" id="KW-0456">Lyase</keyword>
<gene>
    <name evidence="1" type="ORF">SAMN05660649_01717</name>
</gene>
<dbReference type="InterPro" id="IPR015424">
    <property type="entry name" value="PyrdxlP-dep_Trfase"/>
</dbReference>
<sequence length="410" mass="45170">MKDLALVTEDVNRKVVEIYRSIEPIELSNHKKVINAFRESKVSAFHLGGSTGYGYDDAGREKLEEVFSRVFQTEDALVRGQIVSGTHAIALCLYGILKNGDLLLTVQGKPYDTLEKIIGYRSSNEGSLASMGVRCRQIDLLDDGTLDWERIDRELRQPVKMVLIQRSCGYSLRPSLNMAELSKLCSFIKARQSDTIIFVDNCYGEFVEESEPPENGADIIAGSLIKNPGGGLAPTGGYVAGKKKLVEMAANRLTAPGIGAEVGPTLGWQRLFFQGFYLAPHLVMEALRGAIWAAMFFEELGFEVFPLPNDMRTDIVQAVILKTPERMEAFCRGIQGASPVDNHVTPVPSPLPGYEHQVIMAAGTFVQGASLEFTADAPVREPYTVYFQGGLSHAYTKIGLIEAAREVLRW</sequence>
<organism evidence="1 2">
    <name type="scientific">Desulfotruncus arcticus DSM 17038</name>
    <dbReference type="NCBI Taxonomy" id="1121424"/>
    <lineage>
        <taxon>Bacteria</taxon>
        <taxon>Bacillati</taxon>
        <taxon>Bacillota</taxon>
        <taxon>Clostridia</taxon>
        <taxon>Eubacteriales</taxon>
        <taxon>Desulfallaceae</taxon>
        <taxon>Desulfotruncus</taxon>
    </lineage>
</organism>
<dbReference type="Gene3D" id="3.40.640.10">
    <property type="entry name" value="Type I PLP-dependent aspartate aminotransferase-like (Major domain)"/>
    <property type="match status" value="1"/>
</dbReference>
<protein>
    <submittedName>
        <fullName evidence="1">Cystathionine beta-lyase family protein involved in aluminum resistance</fullName>
    </submittedName>
</protein>
<dbReference type="PANTHER" id="PTHR46658:SF1">
    <property type="entry name" value="CYS OR MET METABOLISM PYRIDOXAL-PHOSPHATE-DEPENDENT ENZYME"/>
    <property type="match status" value="1"/>
</dbReference>
<reference evidence="2" key="1">
    <citation type="submission" date="2016-10" db="EMBL/GenBank/DDBJ databases">
        <authorList>
            <person name="Varghese N."/>
            <person name="Submissions S."/>
        </authorList>
    </citation>
    <scope>NUCLEOTIDE SEQUENCE [LARGE SCALE GENOMIC DNA]</scope>
    <source>
        <strain evidence="2">DSM 17038</strain>
    </source>
</reference>
<name>A0A1I2S276_9FIRM</name>
<dbReference type="OrthoDB" id="9764766at2"/>
<dbReference type="EMBL" id="FOOX01000005">
    <property type="protein sequence ID" value="SFG46433.1"/>
    <property type="molecule type" value="Genomic_DNA"/>
</dbReference>
<dbReference type="Gene3D" id="3.90.1150.60">
    <property type="entry name" value="Methioning gamme-lyase, C-terminal domain"/>
    <property type="match status" value="1"/>
</dbReference>
<dbReference type="AlphaFoldDB" id="A0A1I2S276"/>
<dbReference type="GO" id="GO:0016829">
    <property type="term" value="F:lyase activity"/>
    <property type="evidence" value="ECO:0007669"/>
    <property type="project" value="UniProtKB-KW"/>
</dbReference>
<evidence type="ECO:0000313" key="1">
    <source>
        <dbReference type="EMBL" id="SFG46433.1"/>
    </source>
</evidence>
<dbReference type="InterPro" id="IPR015421">
    <property type="entry name" value="PyrdxlP-dep_Trfase_major"/>
</dbReference>
<accession>A0A1I2S276</accession>
<dbReference type="SUPFAM" id="SSF53383">
    <property type="entry name" value="PLP-dependent transferases"/>
    <property type="match status" value="1"/>
</dbReference>
<dbReference type="Pfam" id="PF06838">
    <property type="entry name" value="Met_gamma_lyase"/>
    <property type="match status" value="1"/>
</dbReference>